<keyword evidence="2" id="KW-1185">Reference proteome</keyword>
<accession>A0A089N4D0</accession>
<protein>
    <submittedName>
        <fullName evidence="1">Uncharacterized protein</fullName>
    </submittedName>
</protein>
<dbReference type="EMBL" id="CP009286">
    <property type="protein sequence ID" value="AIQ63599.1"/>
    <property type="molecule type" value="Genomic_DNA"/>
</dbReference>
<evidence type="ECO:0000313" key="2">
    <source>
        <dbReference type="Proteomes" id="UP000029507"/>
    </source>
</evidence>
<evidence type="ECO:0000313" key="1">
    <source>
        <dbReference type="EMBL" id="AIQ63599.1"/>
    </source>
</evidence>
<sequence length="65" mass="7564">MLQAQAYCQKDMNQAVLNGLNNEERSRNKDIPAYRILDEDLPLTGWDDQDEILRKLVNPDEGEFL</sequence>
<dbReference type="KEGG" id="pste:PSTEL_11405"/>
<dbReference type="HOGENOM" id="CLU_2845745_0_0_9"/>
<proteinExistence type="predicted"/>
<name>A0A089N4D0_9BACL</name>
<dbReference type="Proteomes" id="UP000029507">
    <property type="component" value="Chromosome"/>
</dbReference>
<reference evidence="1 2" key="1">
    <citation type="submission" date="2014-08" db="EMBL/GenBank/DDBJ databases">
        <title>Comparative genomics of the Paenibacillus odorifer group.</title>
        <authorList>
            <person name="den Bakker H.C."/>
            <person name="Tsai Y.-C."/>
            <person name="Martin N."/>
            <person name="Korlach J."/>
            <person name="Wiedmann M."/>
        </authorList>
    </citation>
    <scope>NUCLEOTIDE SEQUENCE [LARGE SCALE GENOMIC DNA]</scope>
    <source>
        <strain evidence="1 2">DSM 14472</strain>
    </source>
</reference>
<dbReference type="AlphaFoldDB" id="A0A089N4D0"/>
<gene>
    <name evidence="1" type="ORF">PSTEL_11405</name>
</gene>
<organism evidence="1 2">
    <name type="scientific">Paenibacillus stellifer</name>
    <dbReference type="NCBI Taxonomy" id="169760"/>
    <lineage>
        <taxon>Bacteria</taxon>
        <taxon>Bacillati</taxon>
        <taxon>Bacillota</taxon>
        <taxon>Bacilli</taxon>
        <taxon>Bacillales</taxon>
        <taxon>Paenibacillaceae</taxon>
        <taxon>Paenibacillus</taxon>
    </lineage>
</organism>